<reference evidence="2" key="1">
    <citation type="journal article" date="2019" name="Int. J. Syst. Evol. Microbiol.">
        <title>The Global Catalogue of Microorganisms (GCM) 10K type strain sequencing project: providing services to taxonomists for standard genome sequencing and annotation.</title>
        <authorList>
            <consortium name="The Broad Institute Genomics Platform"/>
            <consortium name="The Broad Institute Genome Sequencing Center for Infectious Disease"/>
            <person name="Wu L."/>
            <person name="Ma J."/>
        </authorList>
    </citation>
    <scope>NUCLEOTIDE SEQUENCE [LARGE SCALE GENOMIC DNA]</scope>
    <source>
        <strain evidence="2">JCM 9377</strain>
    </source>
</reference>
<protein>
    <submittedName>
        <fullName evidence="1">Uncharacterized protein</fullName>
    </submittedName>
</protein>
<organism evidence="1 2">
    <name type="scientific">Actinocorallia longicatena</name>
    <dbReference type="NCBI Taxonomy" id="111803"/>
    <lineage>
        <taxon>Bacteria</taxon>
        <taxon>Bacillati</taxon>
        <taxon>Actinomycetota</taxon>
        <taxon>Actinomycetes</taxon>
        <taxon>Streptosporangiales</taxon>
        <taxon>Thermomonosporaceae</taxon>
        <taxon>Actinocorallia</taxon>
    </lineage>
</organism>
<dbReference type="EMBL" id="BAAAUV010000007">
    <property type="protein sequence ID" value="GAA3212081.1"/>
    <property type="molecule type" value="Genomic_DNA"/>
</dbReference>
<evidence type="ECO:0000313" key="2">
    <source>
        <dbReference type="Proteomes" id="UP001501237"/>
    </source>
</evidence>
<evidence type="ECO:0000313" key="1">
    <source>
        <dbReference type="EMBL" id="GAA3212081.1"/>
    </source>
</evidence>
<gene>
    <name evidence="1" type="ORF">GCM10010468_31180</name>
</gene>
<accession>A0ABP6Q922</accession>
<name>A0ABP6Q922_9ACTN</name>
<dbReference type="Proteomes" id="UP001501237">
    <property type="component" value="Unassembled WGS sequence"/>
</dbReference>
<sequence>MFWVWKQACGDPQNGIGPTGNGLETVDCATGRDLPRDPVKAAELSRAYPRAVPGVLTALSSSPATGTAPRALTLEGTAGSGSCRLDLWVPGDVRPSPLVRNITDLTLRQVPGGWRIGGCATGPYRLTL</sequence>
<keyword evidence="2" id="KW-1185">Reference proteome</keyword>
<proteinExistence type="predicted"/>
<dbReference type="RefSeq" id="WP_344828570.1">
    <property type="nucleotide sequence ID" value="NZ_BAAAUV010000007.1"/>
</dbReference>
<comment type="caution">
    <text evidence="1">The sequence shown here is derived from an EMBL/GenBank/DDBJ whole genome shotgun (WGS) entry which is preliminary data.</text>
</comment>